<dbReference type="EMBL" id="FNON01000003">
    <property type="protein sequence ID" value="SDX57362.1"/>
    <property type="molecule type" value="Genomic_DNA"/>
</dbReference>
<dbReference type="FunFam" id="2.40.10.10:FF:000002">
    <property type="entry name" value="Transmembrane protease serine"/>
    <property type="match status" value="1"/>
</dbReference>
<dbReference type="PANTHER" id="PTHR24276">
    <property type="entry name" value="POLYSERASE-RELATED"/>
    <property type="match status" value="1"/>
</dbReference>
<dbReference type="InterPro" id="IPR050430">
    <property type="entry name" value="Peptidase_S1"/>
</dbReference>
<comment type="similarity">
    <text evidence="1">Belongs to the peptidase S1 family.</text>
</comment>
<dbReference type="CDD" id="cd00190">
    <property type="entry name" value="Tryp_SPc"/>
    <property type="match status" value="1"/>
</dbReference>
<evidence type="ECO:0000259" key="5">
    <source>
        <dbReference type="PROSITE" id="PS50240"/>
    </source>
</evidence>
<keyword evidence="3" id="KW-0378">Hydrolase</keyword>
<dbReference type="Gene3D" id="2.40.10.10">
    <property type="entry name" value="Trypsin-like serine proteases"/>
    <property type="match status" value="1"/>
</dbReference>
<dbReference type="PROSITE" id="PS00134">
    <property type="entry name" value="TRYPSIN_HIS"/>
    <property type="match status" value="1"/>
</dbReference>
<protein>
    <submittedName>
        <fullName evidence="6">Trypsin</fullName>
    </submittedName>
</protein>
<dbReference type="Pfam" id="PF00089">
    <property type="entry name" value="Trypsin"/>
    <property type="match status" value="1"/>
</dbReference>
<dbReference type="InterPro" id="IPR009003">
    <property type="entry name" value="Peptidase_S1_PA"/>
</dbReference>
<dbReference type="PROSITE" id="PS00135">
    <property type="entry name" value="TRYPSIN_SER"/>
    <property type="match status" value="1"/>
</dbReference>
<keyword evidence="3" id="KW-0645">Protease</keyword>
<dbReference type="RefSeq" id="WP_091290343.1">
    <property type="nucleotide sequence ID" value="NZ_FNON01000003.1"/>
</dbReference>
<sequence length="281" mass="29006">MSKGSRRFALLAGVVAVAAASVATTAATAAAAPPPVTPFVVGGEDTTTQENPFVVALLSADGQRLQDTRGQFCGGTLAAKNKVVTAAHCTVDIKDRPDQVQVAIGRTKLSTEEGQVLKVKAIWVHEQYDADKTTADVSVLTLEGDSDAKPMELADTSDEGYTPGAEAVALGWGLTSDNGEPSDTLKKVTLPVTSDEACKTAYPDGYVAEAHVCAGVQEGGKDTCQGDSGGPLVGSGGKLIGIVSWGEGCAQPGKYGVYSRVSTYLEDIKKQLGDGSEGQRR</sequence>
<dbReference type="GO" id="GO:0004252">
    <property type="term" value="F:serine-type endopeptidase activity"/>
    <property type="evidence" value="ECO:0007669"/>
    <property type="project" value="InterPro"/>
</dbReference>
<keyword evidence="7" id="KW-1185">Reference proteome</keyword>
<dbReference type="PANTHER" id="PTHR24276:SF98">
    <property type="entry name" value="FI18310P1-RELATED"/>
    <property type="match status" value="1"/>
</dbReference>
<feature type="domain" description="Peptidase S1" evidence="5">
    <location>
        <begin position="40"/>
        <end position="273"/>
    </location>
</feature>
<dbReference type="SMART" id="SM00020">
    <property type="entry name" value="Tryp_SPc"/>
    <property type="match status" value="1"/>
</dbReference>
<evidence type="ECO:0000256" key="1">
    <source>
        <dbReference type="ARBA" id="ARBA00007664"/>
    </source>
</evidence>
<dbReference type="InterPro" id="IPR033116">
    <property type="entry name" value="TRYPSIN_SER"/>
</dbReference>
<dbReference type="Proteomes" id="UP000199515">
    <property type="component" value="Unassembled WGS sequence"/>
</dbReference>
<dbReference type="InterPro" id="IPR043504">
    <property type="entry name" value="Peptidase_S1_PA_chymotrypsin"/>
</dbReference>
<organism evidence="6 7">
    <name type="scientific">Amycolatopsis xylanica</name>
    <dbReference type="NCBI Taxonomy" id="589385"/>
    <lineage>
        <taxon>Bacteria</taxon>
        <taxon>Bacillati</taxon>
        <taxon>Actinomycetota</taxon>
        <taxon>Actinomycetes</taxon>
        <taxon>Pseudonocardiales</taxon>
        <taxon>Pseudonocardiaceae</taxon>
        <taxon>Amycolatopsis</taxon>
    </lineage>
</organism>
<feature type="signal peptide" evidence="4">
    <location>
        <begin position="1"/>
        <end position="31"/>
    </location>
</feature>
<proteinExistence type="inferred from homology"/>
<dbReference type="InterPro" id="IPR001254">
    <property type="entry name" value="Trypsin_dom"/>
</dbReference>
<dbReference type="FunFam" id="2.40.10.10:FF:000068">
    <property type="entry name" value="transmembrane protease serine 2"/>
    <property type="match status" value="1"/>
</dbReference>
<evidence type="ECO:0000256" key="4">
    <source>
        <dbReference type="SAM" id="SignalP"/>
    </source>
</evidence>
<dbReference type="PRINTS" id="PR00722">
    <property type="entry name" value="CHYMOTRYPSIN"/>
</dbReference>
<evidence type="ECO:0000256" key="3">
    <source>
        <dbReference type="RuleBase" id="RU363034"/>
    </source>
</evidence>
<evidence type="ECO:0000313" key="6">
    <source>
        <dbReference type="EMBL" id="SDX57362.1"/>
    </source>
</evidence>
<dbReference type="InterPro" id="IPR006311">
    <property type="entry name" value="TAT_signal"/>
</dbReference>
<accession>A0A1H3CSY7</accession>
<dbReference type="InterPro" id="IPR001314">
    <property type="entry name" value="Peptidase_S1A"/>
</dbReference>
<dbReference type="GO" id="GO:0006508">
    <property type="term" value="P:proteolysis"/>
    <property type="evidence" value="ECO:0007669"/>
    <property type="project" value="UniProtKB-KW"/>
</dbReference>
<name>A0A1H3CSY7_9PSEU</name>
<evidence type="ECO:0000256" key="2">
    <source>
        <dbReference type="ARBA" id="ARBA00023157"/>
    </source>
</evidence>
<keyword evidence="4" id="KW-0732">Signal</keyword>
<evidence type="ECO:0000313" key="7">
    <source>
        <dbReference type="Proteomes" id="UP000199515"/>
    </source>
</evidence>
<keyword evidence="3" id="KW-0720">Serine protease</keyword>
<dbReference type="SUPFAM" id="SSF50494">
    <property type="entry name" value="Trypsin-like serine proteases"/>
    <property type="match status" value="1"/>
</dbReference>
<dbReference type="AlphaFoldDB" id="A0A1H3CSY7"/>
<keyword evidence="2" id="KW-1015">Disulfide bond</keyword>
<gene>
    <name evidence="6" type="ORF">SAMN05421504_103143</name>
</gene>
<dbReference type="STRING" id="589385.SAMN05421504_103143"/>
<reference evidence="6 7" key="1">
    <citation type="submission" date="2016-10" db="EMBL/GenBank/DDBJ databases">
        <authorList>
            <person name="de Groot N.N."/>
        </authorList>
    </citation>
    <scope>NUCLEOTIDE SEQUENCE [LARGE SCALE GENOMIC DNA]</scope>
    <source>
        <strain evidence="6 7">CPCC 202699</strain>
    </source>
</reference>
<dbReference type="PROSITE" id="PS51318">
    <property type="entry name" value="TAT"/>
    <property type="match status" value="1"/>
</dbReference>
<dbReference type="InterPro" id="IPR018114">
    <property type="entry name" value="TRYPSIN_HIS"/>
</dbReference>
<dbReference type="PROSITE" id="PS50240">
    <property type="entry name" value="TRYPSIN_DOM"/>
    <property type="match status" value="1"/>
</dbReference>
<dbReference type="OrthoDB" id="1496095at2"/>
<feature type="chain" id="PRO_5011690694" evidence="4">
    <location>
        <begin position="32"/>
        <end position="281"/>
    </location>
</feature>